<dbReference type="EMBL" id="FOSL01000011">
    <property type="protein sequence ID" value="SFK73360.1"/>
    <property type="molecule type" value="Genomic_DNA"/>
</dbReference>
<sequence length="305" mass="32345">MGLMTRLAALCVFLVAMAAAAVAAERLDEKPRIAVVSAFPPEWVALQADLSERAEHTINGRKFITGRLGGKDVVLFLSGVSMVNAAMTMQSALDQFVIKSVIFSGIAGGVDPALNIGDVVVADQWGQYLEAVFARKTGEGYELPPFLPKDQFEGYGMIVPRSVGVARKGSEAEVTKFWFESDPAMLEAARKVAAKLDLEDCAPQNKCLSQPPKIIVGGNGVSGQAFVDNAEFREYVLKTFGAKVLDMESAAVAHVTFANDVPFLAVRSLSDLAGGGEGANEMATFMALASLNSANVVKALLAELP</sequence>
<organism evidence="3 4">
    <name type="scientific">Neomesorhizobium albiziae</name>
    <dbReference type="NCBI Taxonomy" id="335020"/>
    <lineage>
        <taxon>Bacteria</taxon>
        <taxon>Pseudomonadati</taxon>
        <taxon>Pseudomonadota</taxon>
        <taxon>Alphaproteobacteria</taxon>
        <taxon>Hyphomicrobiales</taxon>
        <taxon>Phyllobacteriaceae</taxon>
        <taxon>Neomesorhizobium</taxon>
    </lineage>
</organism>
<accession>A0A1I4BY91</accession>
<evidence type="ECO:0000313" key="4">
    <source>
        <dbReference type="Proteomes" id="UP000323300"/>
    </source>
</evidence>
<name>A0A1I4BY91_9HYPH</name>
<dbReference type="PANTHER" id="PTHR21234">
    <property type="entry name" value="PURINE NUCLEOSIDE PHOSPHORYLASE"/>
    <property type="match status" value="1"/>
</dbReference>
<keyword evidence="4" id="KW-1185">Reference proteome</keyword>
<dbReference type="GO" id="GO:0009116">
    <property type="term" value="P:nucleoside metabolic process"/>
    <property type="evidence" value="ECO:0007669"/>
    <property type="project" value="InterPro"/>
</dbReference>
<protein>
    <submittedName>
        <fullName evidence="3">Adenosylhomocysteine nucleosidase</fullName>
    </submittedName>
</protein>
<proteinExistence type="predicted"/>
<keyword evidence="1" id="KW-0732">Signal</keyword>
<dbReference type="Gene3D" id="3.40.50.1580">
    <property type="entry name" value="Nucleoside phosphorylase domain"/>
    <property type="match status" value="1"/>
</dbReference>
<evidence type="ECO:0000259" key="2">
    <source>
        <dbReference type="Pfam" id="PF01048"/>
    </source>
</evidence>
<feature type="domain" description="Nucleoside phosphorylase" evidence="2">
    <location>
        <begin position="32"/>
        <end position="302"/>
    </location>
</feature>
<dbReference type="SUPFAM" id="SSF53167">
    <property type="entry name" value="Purine and uridine phosphorylases"/>
    <property type="match status" value="1"/>
</dbReference>
<feature type="chain" id="PRO_5009302551" evidence="1">
    <location>
        <begin position="24"/>
        <end position="305"/>
    </location>
</feature>
<dbReference type="InterPro" id="IPR000845">
    <property type="entry name" value="Nucleoside_phosphorylase_d"/>
</dbReference>
<dbReference type="Pfam" id="PF01048">
    <property type="entry name" value="PNP_UDP_1"/>
    <property type="match status" value="1"/>
</dbReference>
<dbReference type="Proteomes" id="UP000323300">
    <property type="component" value="Unassembled WGS sequence"/>
</dbReference>
<dbReference type="AlphaFoldDB" id="A0A1I4BY91"/>
<gene>
    <name evidence="3" type="ORF">SAMN04488498_111122</name>
</gene>
<dbReference type="CDD" id="cd09008">
    <property type="entry name" value="MTAN"/>
    <property type="match status" value="1"/>
</dbReference>
<feature type="signal peptide" evidence="1">
    <location>
        <begin position="1"/>
        <end position="23"/>
    </location>
</feature>
<dbReference type="InterPro" id="IPR035994">
    <property type="entry name" value="Nucleoside_phosphorylase_sf"/>
</dbReference>
<dbReference type="PANTHER" id="PTHR21234:SF42">
    <property type="entry name" value="PHOSPHORYLASE SUPERFAMILY PROTEIN"/>
    <property type="match status" value="1"/>
</dbReference>
<dbReference type="GO" id="GO:0003824">
    <property type="term" value="F:catalytic activity"/>
    <property type="evidence" value="ECO:0007669"/>
    <property type="project" value="InterPro"/>
</dbReference>
<evidence type="ECO:0000313" key="3">
    <source>
        <dbReference type="EMBL" id="SFK73360.1"/>
    </source>
</evidence>
<dbReference type="RefSeq" id="WP_244621773.1">
    <property type="nucleotide sequence ID" value="NZ_BSPE01000004.1"/>
</dbReference>
<evidence type="ECO:0000256" key="1">
    <source>
        <dbReference type="SAM" id="SignalP"/>
    </source>
</evidence>
<reference evidence="3 4" key="1">
    <citation type="submission" date="2016-10" db="EMBL/GenBank/DDBJ databases">
        <authorList>
            <person name="Varghese N."/>
            <person name="Submissions S."/>
        </authorList>
    </citation>
    <scope>NUCLEOTIDE SEQUENCE [LARGE SCALE GENOMIC DNA]</scope>
    <source>
        <strain evidence="3 4">DSM 21822</strain>
    </source>
</reference>